<name>A0A8H4TZ62_9HYPO</name>
<comment type="caution">
    <text evidence="3">The sequence shown here is derived from an EMBL/GenBank/DDBJ whole genome shotgun (WGS) entry which is preliminary data.</text>
</comment>
<dbReference type="SMART" id="SM00714">
    <property type="entry name" value="LITAF"/>
    <property type="match status" value="1"/>
</dbReference>
<evidence type="ECO:0000313" key="4">
    <source>
        <dbReference type="Proteomes" id="UP000622797"/>
    </source>
</evidence>
<accession>A0A8H4TZ62</accession>
<dbReference type="Proteomes" id="UP000622797">
    <property type="component" value="Unassembled WGS sequence"/>
</dbReference>
<dbReference type="AlphaFoldDB" id="A0A8H4TZ62"/>
<dbReference type="InterPro" id="IPR006629">
    <property type="entry name" value="LITAF"/>
</dbReference>
<reference evidence="3" key="2">
    <citation type="submission" date="2020-05" db="EMBL/GenBank/DDBJ databases">
        <authorList>
            <person name="Kim H.-S."/>
            <person name="Proctor R.H."/>
            <person name="Brown D.W."/>
        </authorList>
    </citation>
    <scope>NUCLEOTIDE SEQUENCE</scope>
    <source>
        <strain evidence="3">NRRL 20472</strain>
    </source>
</reference>
<evidence type="ECO:0000313" key="3">
    <source>
        <dbReference type="EMBL" id="KAF4966831.1"/>
    </source>
</evidence>
<dbReference type="Pfam" id="PF10601">
    <property type="entry name" value="zf-LITAF-like"/>
    <property type="match status" value="1"/>
</dbReference>
<sequence length="258" mass="28038">MDSKSQLMSPGTSSPLPPPSYSEATTTDPLTTDGFGVSPMTTTSSPVVFNVSVSPMATTPITSRSMETLTLPHHTDSETLPHDQSATGNALVRRADSDCLPQAVIPDGPELAVMEYSNNRDNLPIVHASPPQTSNNEYVSGLEVMAIPRPVNTVTPLHLLGDQPESIDCPFCLRRSETRVKKKPSNATHLQAVALLMTTVCGAAAPYMAKWSFDIEQFCQNCNNRVMYRARGKDIRICKAPPSWKEESRYPDANSGMS</sequence>
<gene>
    <name evidence="3" type="ORF">FSARC_5546</name>
</gene>
<protein>
    <recommendedName>
        <fullName evidence="2">LITAF domain-containing protein</fullName>
    </recommendedName>
</protein>
<evidence type="ECO:0000259" key="2">
    <source>
        <dbReference type="PROSITE" id="PS51837"/>
    </source>
</evidence>
<organism evidence="3 4">
    <name type="scientific">Fusarium sarcochroum</name>
    <dbReference type="NCBI Taxonomy" id="1208366"/>
    <lineage>
        <taxon>Eukaryota</taxon>
        <taxon>Fungi</taxon>
        <taxon>Dikarya</taxon>
        <taxon>Ascomycota</taxon>
        <taxon>Pezizomycotina</taxon>
        <taxon>Sordariomycetes</taxon>
        <taxon>Hypocreomycetidae</taxon>
        <taxon>Hypocreales</taxon>
        <taxon>Nectriaceae</taxon>
        <taxon>Fusarium</taxon>
        <taxon>Fusarium lateritium species complex</taxon>
    </lineage>
</organism>
<reference evidence="3" key="1">
    <citation type="journal article" date="2020" name="BMC Genomics">
        <title>Correction to: Identification and distribution of gene clusters required for synthesis of sphingolipid metabolism inhibitors in diverse species of the filamentous fungus Fusarium.</title>
        <authorList>
            <person name="Kim H.S."/>
            <person name="Lohmar J.M."/>
            <person name="Busman M."/>
            <person name="Brown D.W."/>
            <person name="Naumann T.A."/>
            <person name="Divon H.H."/>
            <person name="Lysoe E."/>
            <person name="Uhlig S."/>
            <person name="Proctor R.H."/>
        </authorList>
    </citation>
    <scope>NUCLEOTIDE SEQUENCE</scope>
    <source>
        <strain evidence="3">NRRL 20472</strain>
    </source>
</reference>
<dbReference type="PROSITE" id="PS51837">
    <property type="entry name" value="LITAF"/>
    <property type="match status" value="1"/>
</dbReference>
<dbReference type="EMBL" id="JABEXW010000268">
    <property type="protein sequence ID" value="KAF4966831.1"/>
    <property type="molecule type" value="Genomic_DNA"/>
</dbReference>
<evidence type="ECO:0000256" key="1">
    <source>
        <dbReference type="SAM" id="MobiDB-lite"/>
    </source>
</evidence>
<keyword evidence="4" id="KW-1185">Reference proteome</keyword>
<dbReference type="OrthoDB" id="5599753at2759"/>
<proteinExistence type="predicted"/>
<feature type="region of interest" description="Disordered" evidence="1">
    <location>
        <begin position="1"/>
        <end position="38"/>
    </location>
</feature>
<feature type="domain" description="LITAF" evidence="2">
    <location>
        <begin position="149"/>
        <end position="231"/>
    </location>
</feature>